<dbReference type="SUPFAM" id="SSF49503">
    <property type="entry name" value="Cupredoxins"/>
    <property type="match status" value="1"/>
</dbReference>
<dbReference type="PROSITE" id="PS00078">
    <property type="entry name" value="COX2"/>
    <property type="match status" value="1"/>
</dbReference>
<comment type="cofactor">
    <cofactor evidence="1">
        <name>Cu cation</name>
        <dbReference type="ChEBI" id="CHEBI:23378"/>
    </cofactor>
</comment>
<protein>
    <recommendedName>
        <fullName evidence="9">Cytochrome c oxidase polypeptide II</fullName>
    </recommendedName>
</protein>
<evidence type="ECO:0000256" key="7">
    <source>
        <dbReference type="ARBA" id="ARBA00023008"/>
    </source>
</evidence>
<comment type="caution">
    <text evidence="12">The sequence shown here is derived from an EMBL/GenBank/DDBJ whole genome shotgun (WGS) entry which is preliminary data.</text>
</comment>
<evidence type="ECO:0000256" key="1">
    <source>
        <dbReference type="ARBA" id="ARBA00001935"/>
    </source>
</evidence>
<dbReference type="EMBL" id="BTFZ01000021">
    <property type="protein sequence ID" value="GMM39094.1"/>
    <property type="molecule type" value="Genomic_DNA"/>
</dbReference>
<evidence type="ECO:0000313" key="12">
    <source>
        <dbReference type="EMBL" id="GMM39094.1"/>
    </source>
</evidence>
<geneLocation type="mitochondrion" evidence="12"/>
<sequence>MLDTDTSIVCPMDTHIRFIVTSADVIHDFCVPSLGLKIDAAPGRLNQMSALIQRTGVFYGQCSELCGVAHSAMPIKVEAVTLPEFLEW</sequence>
<evidence type="ECO:0000256" key="6">
    <source>
        <dbReference type="ARBA" id="ARBA00022982"/>
    </source>
</evidence>
<dbReference type="PANTHER" id="PTHR22888">
    <property type="entry name" value="CYTOCHROME C OXIDASE, SUBUNIT II"/>
    <property type="match status" value="1"/>
</dbReference>
<keyword evidence="8" id="KW-0472">Membrane</keyword>
<evidence type="ECO:0000256" key="5">
    <source>
        <dbReference type="ARBA" id="ARBA00022723"/>
    </source>
</evidence>
<dbReference type="Pfam" id="PF00116">
    <property type="entry name" value="COX2"/>
    <property type="match status" value="1"/>
</dbReference>
<dbReference type="PANTHER" id="PTHR22888:SF9">
    <property type="entry name" value="CYTOCHROME C OXIDASE SUBUNIT 2"/>
    <property type="match status" value="1"/>
</dbReference>
<dbReference type="GO" id="GO:0004129">
    <property type="term" value="F:cytochrome-c oxidase activity"/>
    <property type="evidence" value="ECO:0007669"/>
    <property type="project" value="UniProtKB-EC"/>
</dbReference>
<comment type="catalytic activity">
    <reaction evidence="10">
        <text>4 Fe(II)-[cytochrome c] + O2 + 8 H(+)(in) = 4 Fe(III)-[cytochrome c] + 2 H2O + 4 H(+)(out)</text>
        <dbReference type="Rhea" id="RHEA:11436"/>
        <dbReference type="Rhea" id="RHEA-COMP:10350"/>
        <dbReference type="Rhea" id="RHEA-COMP:14399"/>
        <dbReference type="ChEBI" id="CHEBI:15377"/>
        <dbReference type="ChEBI" id="CHEBI:15378"/>
        <dbReference type="ChEBI" id="CHEBI:15379"/>
        <dbReference type="ChEBI" id="CHEBI:29033"/>
        <dbReference type="ChEBI" id="CHEBI:29034"/>
        <dbReference type="EC" id="7.1.1.9"/>
    </reaction>
    <physiologicalReaction direction="left-to-right" evidence="10">
        <dbReference type="Rhea" id="RHEA:11437"/>
    </physiologicalReaction>
</comment>
<keyword evidence="4" id="KW-0813">Transport</keyword>
<evidence type="ECO:0000256" key="10">
    <source>
        <dbReference type="ARBA" id="ARBA00049512"/>
    </source>
</evidence>
<dbReference type="PRINTS" id="PR01166">
    <property type="entry name" value="CYCOXIDASEII"/>
</dbReference>
<evidence type="ECO:0000313" key="13">
    <source>
        <dbReference type="Proteomes" id="UP001360560"/>
    </source>
</evidence>
<comment type="similarity">
    <text evidence="3">Belongs to the cytochrome c oxidase subunit 2 family.</text>
</comment>
<dbReference type="Gene3D" id="2.60.40.420">
    <property type="entry name" value="Cupredoxins - blue copper proteins"/>
    <property type="match status" value="1"/>
</dbReference>
<dbReference type="AlphaFoldDB" id="A0AAV5QWC0"/>
<keyword evidence="12" id="KW-0496">Mitochondrion</keyword>
<evidence type="ECO:0000259" key="11">
    <source>
        <dbReference type="PROSITE" id="PS50857"/>
    </source>
</evidence>
<evidence type="ECO:0000256" key="2">
    <source>
        <dbReference type="ARBA" id="ARBA00004370"/>
    </source>
</evidence>
<dbReference type="GO" id="GO:0042773">
    <property type="term" value="P:ATP synthesis coupled electron transport"/>
    <property type="evidence" value="ECO:0007669"/>
    <property type="project" value="TreeGrafter"/>
</dbReference>
<evidence type="ECO:0000256" key="4">
    <source>
        <dbReference type="ARBA" id="ARBA00022448"/>
    </source>
</evidence>
<proteinExistence type="inferred from homology"/>
<dbReference type="InterPro" id="IPR001505">
    <property type="entry name" value="Copper_CuA"/>
</dbReference>
<evidence type="ECO:0000256" key="9">
    <source>
        <dbReference type="ARBA" id="ARBA00031389"/>
    </source>
</evidence>
<keyword evidence="6" id="KW-0249">Electron transport</keyword>
<evidence type="ECO:0000256" key="3">
    <source>
        <dbReference type="ARBA" id="ARBA00007866"/>
    </source>
</evidence>
<dbReference type="GO" id="GO:0005507">
    <property type="term" value="F:copper ion binding"/>
    <property type="evidence" value="ECO:0007669"/>
    <property type="project" value="InterPro"/>
</dbReference>
<keyword evidence="5" id="KW-0479">Metal-binding</keyword>
<accession>A0AAV5QWC0</accession>
<evidence type="ECO:0000256" key="8">
    <source>
        <dbReference type="ARBA" id="ARBA00023136"/>
    </source>
</evidence>
<organism evidence="12 13">
    <name type="scientific">Saccharomycopsis crataegensis</name>
    <dbReference type="NCBI Taxonomy" id="43959"/>
    <lineage>
        <taxon>Eukaryota</taxon>
        <taxon>Fungi</taxon>
        <taxon>Dikarya</taxon>
        <taxon>Ascomycota</taxon>
        <taxon>Saccharomycotina</taxon>
        <taxon>Saccharomycetes</taxon>
        <taxon>Saccharomycopsidaceae</taxon>
        <taxon>Saccharomycopsis</taxon>
    </lineage>
</organism>
<dbReference type="PROSITE" id="PS50857">
    <property type="entry name" value="COX2_CUA"/>
    <property type="match status" value="1"/>
</dbReference>
<dbReference type="RefSeq" id="XP_064856089.1">
    <property type="nucleotide sequence ID" value="XM_065000017.1"/>
</dbReference>
<reference evidence="12 13" key="1">
    <citation type="journal article" date="2023" name="Elife">
        <title>Identification of key yeast species and microbe-microbe interactions impacting larval growth of Drosophila in the wild.</title>
        <authorList>
            <person name="Mure A."/>
            <person name="Sugiura Y."/>
            <person name="Maeda R."/>
            <person name="Honda K."/>
            <person name="Sakurai N."/>
            <person name="Takahashi Y."/>
            <person name="Watada M."/>
            <person name="Katoh T."/>
            <person name="Gotoh A."/>
            <person name="Gotoh Y."/>
            <person name="Taniguchi I."/>
            <person name="Nakamura K."/>
            <person name="Hayashi T."/>
            <person name="Katayama T."/>
            <person name="Uemura T."/>
            <person name="Hattori Y."/>
        </authorList>
    </citation>
    <scope>NUCLEOTIDE SEQUENCE [LARGE SCALE GENOMIC DNA]</scope>
    <source>
        <strain evidence="12 13">SC-9</strain>
    </source>
</reference>
<comment type="subcellular location">
    <subcellularLocation>
        <location evidence="2">Membrane</location>
    </subcellularLocation>
</comment>
<name>A0AAV5QWC0_9ASCO</name>
<gene>
    <name evidence="12" type="ORF">DASC09_054680</name>
</gene>
<keyword evidence="7" id="KW-0186">Copper</keyword>
<dbReference type="GO" id="GO:0016020">
    <property type="term" value="C:membrane"/>
    <property type="evidence" value="ECO:0007669"/>
    <property type="project" value="UniProtKB-SubCell"/>
</dbReference>
<dbReference type="Proteomes" id="UP001360560">
    <property type="component" value="Unassembled WGS sequence"/>
</dbReference>
<dbReference type="InterPro" id="IPR008972">
    <property type="entry name" value="Cupredoxin"/>
</dbReference>
<feature type="non-terminal residue" evidence="12">
    <location>
        <position position="88"/>
    </location>
</feature>
<dbReference type="InterPro" id="IPR045187">
    <property type="entry name" value="CcO_II"/>
</dbReference>
<keyword evidence="13" id="KW-1185">Reference proteome</keyword>
<feature type="domain" description="Cytochrome oxidase subunit II copper A binding" evidence="11">
    <location>
        <begin position="1"/>
        <end position="88"/>
    </location>
</feature>
<dbReference type="InterPro" id="IPR002429">
    <property type="entry name" value="CcO_II-like_C"/>
</dbReference>